<feature type="non-terminal residue" evidence="2">
    <location>
        <position position="139"/>
    </location>
</feature>
<feature type="region of interest" description="Disordered" evidence="1">
    <location>
        <begin position="28"/>
        <end position="51"/>
    </location>
</feature>
<accession>A0A5C3NPR1</accession>
<organism evidence="2 3">
    <name type="scientific">Polyporus arcularius HHB13444</name>
    <dbReference type="NCBI Taxonomy" id="1314778"/>
    <lineage>
        <taxon>Eukaryota</taxon>
        <taxon>Fungi</taxon>
        <taxon>Dikarya</taxon>
        <taxon>Basidiomycota</taxon>
        <taxon>Agaricomycotina</taxon>
        <taxon>Agaricomycetes</taxon>
        <taxon>Polyporales</taxon>
        <taxon>Polyporaceae</taxon>
        <taxon>Polyporus</taxon>
    </lineage>
</organism>
<protein>
    <submittedName>
        <fullName evidence="2">Uncharacterized protein</fullName>
    </submittedName>
</protein>
<dbReference type="EMBL" id="ML212005">
    <property type="protein sequence ID" value="TFK79536.1"/>
    <property type="molecule type" value="Genomic_DNA"/>
</dbReference>
<evidence type="ECO:0000313" key="2">
    <source>
        <dbReference type="EMBL" id="TFK79536.1"/>
    </source>
</evidence>
<dbReference type="Proteomes" id="UP000308197">
    <property type="component" value="Unassembled WGS sequence"/>
</dbReference>
<evidence type="ECO:0000256" key="1">
    <source>
        <dbReference type="SAM" id="MobiDB-lite"/>
    </source>
</evidence>
<gene>
    <name evidence="2" type="ORF">K466DRAFT_469601</name>
</gene>
<reference evidence="2 3" key="1">
    <citation type="journal article" date="2019" name="Nat. Ecol. Evol.">
        <title>Megaphylogeny resolves global patterns of mushroom evolution.</title>
        <authorList>
            <person name="Varga T."/>
            <person name="Krizsan K."/>
            <person name="Foldi C."/>
            <person name="Dima B."/>
            <person name="Sanchez-Garcia M."/>
            <person name="Sanchez-Ramirez S."/>
            <person name="Szollosi G.J."/>
            <person name="Szarkandi J.G."/>
            <person name="Papp V."/>
            <person name="Albert L."/>
            <person name="Andreopoulos W."/>
            <person name="Angelini C."/>
            <person name="Antonin V."/>
            <person name="Barry K.W."/>
            <person name="Bougher N.L."/>
            <person name="Buchanan P."/>
            <person name="Buyck B."/>
            <person name="Bense V."/>
            <person name="Catcheside P."/>
            <person name="Chovatia M."/>
            <person name="Cooper J."/>
            <person name="Damon W."/>
            <person name="Desjardin D."/>
            <person name="Finy P."/>
            <person name="Geml J."/>
            <person name="Haridas S."/>
            <person name="Hughes K."/>
            <person name="Justo A."/>
            <person name="Karasinski D."/>
            <person name="Kautmanova I."/>
            <person name="Kiss B."/>
            <person name="Kocsube S."/>
            <person name="Kotiranta H."/>
            <person name="LaButti K.M."/>
            <person name="Lechner B.E."/>
            <person name="Liimatainen K."/>
            <person name="Lipzen A."/>
            <person name="Lukacs Z."/>
            <person name="Mihaltcheva S."/>
            <person name="Morgado L.N."/>
            <person name="Niskanen T."/>
            <person name="Noordeloos M.E."/>
            <person name="Ohm R.A."/>
            <person name="Ortiz-Santana B."/>
            <person name="Ovrebo C."/>
            <person name="Racz N."/>
            <person name="Riley R."/>
            <person name="Savchenko A."/>
            <person name="Shiryaev A."/>
            <person name="Soop K."/>
            <person name="Spirin V."/>
            <person name="Szebenyi C."/>
            <person name="Tomsovsky M."/>
            <person name="Tulloss R.E."/>
            <person name="Uehling J."/>
            <person name="Grigoriev I.V."/>
            <person name="Vagvolgyi C."/>
            <person name="Papp T."/>
            <person name="Martin F.M."/>
            <person name="Miettinen O."/>
            <person name="Hibbett D.S."/>
            <person name="Nagy L.G."/>
        </authorList>
    </citation>
    <scope>NUCLEOTIDE SEQUENCE [LARGE SCALE GENOMIC DNA]</scope>
    <source>
        <strain evidence="2 3">HHB13444</strain>
    </source>
</reference>
<feature type="non-terminal residue" evidence="2">
    <location>
        <position position="1"/>
    </location>
</feature>
<evidence type="ECO:0000313" key="3">
    <source>
        <dbReference type="Proteomes" id="UP000308197"/>
    </source>
</evidence>
<keyword evidence="3" id="KW-1185">Reference proteome</keyword>
<sequence>FDVCKIENAEAAGDKDVQALMESAEDMAAEDEDAAALTAQRAEEDNDAPFEDDEDWVDEIVSMSEEEAGEFEVELIVVKVLLAKVRVLAFKIVNFPTKLLPAWREICSELGLDDKLIPCNVQTRWNSTYDMAIVTTQYE</sequence>
<proteinExistence type="predicted"/>
<dbReference type="InParanoid" id="A0A5C3NPR1"/>
<name>A0A5C3NPR1_9APHY</name>
<dbReference type="AlphaFoldDB" id="A0A5C3NPR1"/>